<accession>A0A3A1R6S2</accession>
<organism evidence="3 4">
    <name type="scientific">Bacillus salacetis</name>
    <dbReference type="NCBI Taxonomy" id="2315464"/>
    <lineage>
        <taxon>Bacteria</taxon>
        <taxon>Bacillati</taxon>
        <taxon>Bacillota</taxon>
        <taxon>Bacilli</taxon>
        <taxon>Bacillales</taxon>
        <taxon>Bacillaceae</taxon>
        <taxon>Bacillus</taxon>
    </lineage>
</organism>
<evidence type="ECO:0000313" key="3">
    <source>
        <dbReference type="EMBL" id="RIW38792.1"/>
    </source>
</evidence>
<dbReference type="PANTHER" id="PTHR33745:SF3">
    <property type="entry name" value="RSBT CO-ANTAGONIST PROTEIN RSBRC"/>
    <property type="match status" value="1"/>
</dbReference>
<evidence type="ECO:0000256" key="1">
    <source>
        <dbReference type="ARBA" id="ARBA00022553"/>
    </source>
</evidence>
<dbReference type="InterPro" id="IPR002645">
    <property type="entry name" value="STAS_dom"/>
</dbReference>
<evidence type="ECO:0000313" key="4">
    <source>
        <dbReference type="Proteomes" id="UP000265801"/>
    </source>
</evidence>
<dbReference type="InterPro" id="IPR051932">
    <property type="entry name" value="Bact_StressResp_Reg"/>
</dbReference>
<comment type="caution">
    <text evidence="3">The sequence shown here is derived from an EMBL/GenBank/DDBJ whole genome shotgun (WGS) entry which is preliminary data.</text>
</comment>
<dbReference type="Gene3D" id="3.30.750.24">
    <property type="entry name" value="STAS domain"/>
    <property type="match status" value="1"/>
</dbReference>
<dbReference type="EMBL" id="QXIR01000001">
    <property type="protein sequence ID" value="RIW38792.1"/>
    <property type="molecule type" value="Genomic_DNA"/>
</dbReference>
<dbReference type="InterPro" id="IPR036513">
    <property type="entry name" value="STAS_dom_sf"/>
</dbReference>
<dbReference type="OrthoDB" id="9800154at2"/>
<sequence>MTNEIHALGHRILVKKHDLAKEIHRDRMAGVPMTETDKHNFAKFEPKILELRAEFLSLFGEALVQYEDPQQAINQVDQWGRTNGEYFFQLGAPLNEALKDTSFYREYIWKAVREAANECSISTDTLFKVISIIDPLLDRAVYNFSLSYVDSFQKAMENAKSAFLELSVPVVPLGPEVGILPLIGNIDTERARLLIEETLKQAERLQLNHLVIDLSGVLTVDTMVADQLFKIIEALSLIGVKAIITGIRPEVSHTMVSLGLNLDRLTIKGTLHQALIALNFNTVS</sequence>
<dbReference type="PANTHER" id="PTHR33745">
    <property type="entry name" value="RSBT ANTAGONIST PROTEIN RSBS-RELATED"/>
    <property type="match status" value="1"/>
</dbReference>
<dbReference type="SUPFAM" id="SSF52091">
    <property type="entry name" value="SpoIIaa-like"/>
    <property type="match status" value="1"/>
</dbReference>
<gene>
    <name evidence="3" type="ORF">D3H55_00060</name>
</gene>
<evidence type="ECO:0000259" key="2">
    <source>
        <dbReference type="PROSITE" id="PS50801"/>
    </source>
</evidence>
<dbReference type="PROSITE" id="PS50801">
    <property type="entry name" value="STAS"/>
    <property type="match status" value="1"/>
</dbReference>
<feature type="domain" description="STAS" evidence="2">
    <location>
        <begin position="167"/>
        <end position="278"/>
    </location>
</feature>
<dbReference type="CDD" id="cd07041">
    <property type="entry name" value="STAS_RsbR_RsbS_like"/>
    <property type="match status" value="1"/>
</dbReference>
<proteinExistence type="predicted"/>
<reference evidence="3 4" key="1">
    <citation type="submission" date="2018-09" db="EMBL/GenBank/DDBJ databases">
        <title>Bacillus saliacetes sp. nov., isolated from Thai shrimp paste (Ka-pi).</title>
        <authorList>
            <person name="Daroonpunt R."/>
            <person name="Tanasupawat S."/>
            <person name="Yiamsombut S."/>
        </authorList>
    </citation>
    <scope>NUCLEOTIDE SEQUENCE [LARGE SCALE GENOMIC DNA]</scope>
    <source>
        <strain evidence="3 4">SKP7-4</strain>
    </source>
</reference>
<dbReference type="Proteomes" id="UP000265801">
    <property type="component" value="Unassembled WGS sequence"/>
</dbReference>
<dbReference type="AlphaFoldDB" id="A0A3A1R6S2"/>
<dbReference type="Pfam" id="PF01740">
    <property type="entry name" value="STAS"/>
    <property type="match status" value="1"/>
</dbReference>
<keyword evidence="4" id="KW-1185">Reference proteome</keyword>
<dbReference type="RefSeq" id="WP_119544773.1">
    <property type="nucleotide sequence ID" value="NZ_QXIR01000001.1"/>
</dbReference>
<protein>
    <submittedName>
        <fullName evidence="3">STAS domain-containing protein</fullName>
    </submittedName>
</protein>
<keyword evidence="1" id="KW-0597">Phosphoprotein</keyword>
<name>A0A3A1R6S2_9BACI</name>